<dbReference type="GeneID" id="7844937"/>
<dbReference type="InterPro" id="IPR019734">
    <property type="entry name" value="TPR_rpt"/>
</dbReference>
<feature type="transmembrane region" description="Helical" evidence="1">
    <location>
        <begin position="535"/>
        <end position="557"/>
    </location>
</feature>
<dbReference type="RefSeq" id="XP_001021500.2">
    <property type="nucleotide sequence ID" value="XM_001021500.2"/>
</dbReference>
<name>I7M9B2_TETTS</name>
<organism evidence="2 3">
    <name type="scientific">Tetrahymena thermophila (strain SB210)</name>
    <dbReference type="NCBI Taxonomy" id="312017"/>
    <lineage>
        <taxon>Eukaryota</taxon>
        <taxon>Sar</taxon>
        <taxon>Alveolata</taxon>
        <taxon>Ciliophora</taxon>
        <taxon>Intramacronucleata</taxon>
        <taxon>Oligohymenophorea</taxon>
        <taxon>Hymenostomatida</taxon>
        <taxon>Tetrahymenina</taxon>
        <taxon>Tetrahymenidae</taxon>
        <taxon>Tetrahymena</taxon>
    </lineage>
</organism>
<protein>
    <submittedName>
        <fullName evidence="2">Tetratricopeptide repeat protein</fullName>
    </submittedName>
</protein>
<keyword evidence="1" id="KW-0812">Transmembrane</keyword>
<evidence type="ECO:0000313" key="3">
    <source>
        <dbReference type="Proteomes" id="UP000009168"/>
    </source>
</evidence>
<dbReference type="OrthoDB" id="327912at2759"/>
<reference evidence="3" key="1">
    <citation type="journal article" date="2006" name="PLoS Biol.">
        <title>Macronuclear genome sequence of the ciliate Tetrahymena thermophila, a model eukaryote.</title>
        <authorList>
            <person name="Eisen J.A."/>
            <person name="Coyne R.S."/>
            <person name="Wu M."/>
            <person name="Wu D."/>
            <person name="Thiagarajan M."/>
            <person name="Wortman J.R."/>
            <person name="Badger J.H."/>
            <person name="Ren Q."/>
            <person name="Amedeo P."/>
            <person name="Jones K.M."/>
            <person name="Tallon L.J."/>
            <person name="Delcher A.L."/>
            <person name="Salzberg S.L."/>
            <person name="Silva J.C."/>
            <person name="Haas B.J."/>
            <person name="Majoros W.H."/>
            <person name="Farzad M."/>
            <person name="Carlton J.M."/>
            <person name="Smith R.K. Jr."/>
            <person name="Garg J."/>
            <person name="Pearlman R.E."/>
            <person name="Karrer K.M."/>
            <person name="Sun L."/>
            <person name="Manning G."/>
            <person name="Elde N.C."/>
            <person name="Turkewitz A.P."/>
            <person name="Asai D.J."/>
            <person name="Wilkes D.E."/>
            <person name="Wang Y."/>
            <person name="Cai H."/>
            <person name="Collins K."/>
            <person name="Stewart B.A."/>
            <person name="Lee S.R."/>
            <person name="Wilamowska K."/>
            <person name="Weinberg Z."/>
            <person name="Ruzzo W.L."/>
            <person name="Wloga D."/>
            <person name="Gaertig J."/>
            <person name="Frankel J."/>
            <person name="Tsao C.-C."/>
            <person name="Gorovsky M.A."/>
            <person name="Keeling P.J."/>
            <person name="Waller R.F."/>
            <person name="Patron N.J."/>
            <person name="Cherry J.M."/>
            <person name="Stover N.A."/>
            <person name="Krieger C.J."/>
            <person name="del Toro C."/>
            <person name="Ryder H.F."/>
            <person name="Williamson S.C."/>
            <person name="Barbeau R.A."/>
            <person name="Hamilton E.P."/>
            <person name="Orias E."/>
        </authorList>
    </citation>
    <scope>NUCLEOTIDE SEQUENCE [LARGE SCALE GENOMIC DNA]</scope>
    <source>
        <strain evidence="3">SB210</strain>
    </source>
</reference>
<proteinExistence type="predicted"/>
<keyword evidence="1" id="KW-1133">Transmembrane helix</keyword>
<dbReference type="KEGG" id="tet:TTHERM_00147660"/>
<sequence length="1035" mass="121856">MKNYIKKHIYNEQNQRLIIIFIPYIASLTIGILLYSLLLVFIYILPLQNNLQELIQERYLWFLSVQTRVLNTDVFHSMQKEVSQAQVIGKFHSLLLFNNTFEEEVSWQSKSNEPEFDPISQKQNFLLNSSLDQDAYCNLWQQCNQDQQCINDIGPYVFYNNQSSYMTYKRFQIGGWMSPLTNQWNDLNIEQKQYTIQTMFAHQITKSIQVNQQYDLIKSLKFYYCREKDGIFNSLVSNVLSVSSIINNSKFGGPFQQCIKQPDGHYQKYLFTNPSQFGGFQYMTQSGAVCGNATVPCSCQYYNTPRLFPIEWRCRPWYIMGKYYQKISISQPYIDIVLQTTLATLTYKIEKYDSLTKQNSTYAIFGIDFDFKPLQNKFYIDKSISDNSSQQIDQYAYLVAPTIKNFDTGVGYYTQLVLAHPFSSNTQIQNITTLEFQNSTNRLEETNDFLNKTFFLNQTNLQQAGCDNIFKMNEKYQLIISKNKTLYTTLFTPINICFGDFESQHTLTVGYLAIAFSEKKWIQAIQETKDSNQKLFIQFYIIISCCFATTVLVYFALTIKFLKYNFEIPISILNQFIQCAQPLNILKFYKMIESGQIKTQKELKNLIEAIFQVVVGVQQRIQDQYNGQEDKFSDQEIKQYNAAMNAFKTIQHFDGVGLCLNNIARILMMQGKYEDALKYMQKANLLSEKKINELRKQYLDMDFHQFLSLIVQVKQNKNLISIYAGRKFQLANIIYKFCQKQNMEQFKIFQDITHFIEKKEFTKNFELPSYLQNLYSLNLLSESNNESDNNSINLSPCQELLKRSNYYSNKFYIKQKHQKDNIQTPVQIGQLQDSNILLTQAIDLLQEASIVYKECYFNSKFRTLDKSKCMILYEVLCLQLITKCQLLQKKRIAPIKYLLSEIKILLKNCEGNIKNLQLIQFYSVLKQKYYNLKGTYYYILKNYFKSVRSHLKSLEVLQKNEFYNFYDTNDYSNSLIELQNIIQLEQIPLNSQQITLIQEDIIFLKEKAGQNFNNELNFMEIFFQQEEDIANSNKC</sequence>
<accession>I7M9B2</accession>
<dbReference type="Proteomes" id="UP000009168">
    <property type="component" value="Unassembled WGS sequence"/>
</dbReference>
<dbReference type="Gene3D" id="1.25.40.10">
    <property type="entry name" value="Tetratricopeptide repeat domain"/>
    <property type="match status" value="1"/>
</dbReference>
<dbReference type="AlphaFoldDB" id="I7M9B2"/>
<evidence type="ECO:0000313" key="2">
    <source>
        <dbReference type="EMBL" id="EAS01255.2"/>
    </source>
</evidence>
<dbReference type="InParanoid" id="I7M9B2"/>
<dbReference type="SUPFAM" id="SSF48452">
    <property type="entry name" value="TPR-like"/>
    <property type="match status" value="1"/>
</dbReference>
<dbReference type="EMBL" id="GG662603">
    <property type="protein sequence ID" value="EAS01255.2"/>
    <property type="molecule type" value="Genomic_DNA"/>
</dbReference>
<dbReference type="SMART" id="SM00028">
    <property type="entry name" value="TPR"/>
    <property type="match status" value="2"/>
</dbReference>
<keyword evidence="3" id="KW-1185">Reference proteome</keyword>
<dbReference type="InterPro" id="IPR011990">
    <property type="entry name" value="TPR-like_helical_dom_sf"/>
</dbReference>
<feature type="transmembrane region" description="Helical" evidence="1">
    <location>
        <begin position="21"/>
        <end position="45"/>
    </location>
</feature>
<gene>
    <name evidence="2" type="ORF">TTHERM_00147660</name>
</gene>
<keyword evidence="1" id="KW-0472">Membrane</keyword>
<evidence type="ECO:0000256" key="1">
    <source>
        <dbReference type="SAM" id="Phobius"/>
    </source>
</evidence>